<dbReference type="EMBL" id="ARYK01000009">
    <property type="protein sequence ID" value="KCZ88881.1"/>
    <property type="molecule type" value="Genomic_DNA"/>
</dbReference>
<feature type="chain" id="PRO_5001572816" description="Lipoprotein" evidence="1">
    <location>
        <begin position="22"/>
        <end position="131"/>
    </location>
</feature>
<evidence type="ECO:0000313" key="3">
    <source>
        <dbReference type="Proteomes" id="UP000025171"/>
    </source>
</evidence>
<dbReference type="OrthoDB" id="7619741at2"/>
<dbReference type="AlphaFoldDB" id="A0A059FEA5"/>
<comment type="caution">
    <text evidence="2">The sequence shown here is derived from an EMBL/GenBank/DDBJ whole genome shotgun (WGS) entry which is preliminary data.</text>
</comment>
<keyword evidence="3" id="KW-1185">Reference proteome</keyword>
<feature type="signal peptide" evidence="1">
    <location>
        <begin position="1"/>
        <end position="21"/>
    </location>
</feature>
<evidence type="ECO:0000256" key="1">
    <source>
        <dbReference type="SAM" id="SignalP"/>
    </source>
</evidence>
<dbReference type="RefSeq" id="WP_035618603.1">
    <property type="nucleotide sequence ID" value="NZ_ARYK01000009.1"/>
</dbReference>
<proteinExistence type="predicted"/>
<organism evidence="2 3">
    <name type="scientific">Hyphomonas johnsonii MHS-2</name>
    <dbReference type="NCBI Taxonomy" id="1280950"/>
    <lineage>
        <taxon>Bacteria</taxon>
        <taxon>Pseudomonadati</taxon>
        <taxon>Pseudomonadota</taxon>
        <taxon>Alphaproteobacteria</taxon>
        <taxon>Hyphomonadales</taxon>
        <taxon>Hyphomonadaceae</taxon>
        <taxon>Hyphomonas</taxon>
    </lineage>
</organism>
<protein>
    <recommendedName>
        <fullName evidence="4">Lipoprotein</fullName>
    </recommendedName>
</protein>
<accession>A0A059FEA5</accession>
<evidence type="ECO:0000313" key="2">
    <source>
        <dbReference type="EMBL" id="KCZ88881.1"/>
    </source>
</evidence>
<dbReference type="Proteomes" id="UP000025171">
    <property type="component" value="Unassembled WGS sequence"/>
</dbReference>
<dbReference type="PATRIC" id="fig|1280950.3.peg.3058"/>
<reference evidence="2 3" key="1">
    <citation type="journal article" date="2014" name="Antonie Van Leeuwenhoek">
        <title>Hyphomonas beringensis sp. nov. and Hyphomonas chukchiensis sp. nov., isolated from surface seawater of the Bering Sea and Chukchi Sea.</title>
        <authorList>
            <person name="Li C."/>
            <person name="Lai Q."/>
            <person name="Li G."/>
            <person name="Dong C."/>
            <person name="Wang J."/>
            <person name="Liao Y."/>
            <person name="Shao Z."/>
        </authorList>
    </citation>
    <scope>NUCLEOTIDE SEQUENCE [LARGE SCALE GENOMIC DNA]</scope>
    <source>
        <strain evidence="2 3">MHS-2</strain>
    </source>
</reference>
<sequence>MLRLPALIFAAALLAAGTAAATPKSEKSVARAWEKQCVVDVTDRGVAKKKARPFCKCAKAEVSHWIEAADGRDRLMRLWAAYYQGSPKETDDAFYAGAEAVGLDANALKGLLVTLYFDPGKFYEPCVDASR</sequence>
<evidence type="ECO:0008006" key="4">
    <source>
        <dbReference type="Google" id="ProtNLM"/>
    </source>
</evidence>
<gene>
    <name evidence="2" type="ORF">HJO_15229</name>
</gene>
<name>A0A059FEA5_9PROT</name>
<keyword evidence="1" id="KW-0732">Signal</keyword>